<comment type="caution">
    <text evidence="3">The sequence shown here is derived from an EMBL/GenBank/DDBJ whole genome shotgun (WGS) entry which is preliminary data.</text>
</comment>
<evidence type="ECO:0000313" key="3">
    <source>
        <dbReference type="EMBL" id="KAF6202119.1"/>
    </source>
</evidence>
<reference evidence="3" key="1">
    <citation type="journal article" date="2021" name="Mol. Ecol. Resour.">
        <title>Apolygus lucorum genome provides insights into omnivorousness and mesophyll feeding.</title>
        <authorList>
            <person name="Liu Y."/>
            <person name="Liu H."/>
            <person name="Wang H."/>
            <person name="Huang T."/>
            <person name="Liu B."/>
            <person name="Yang B."/>
            <person name="Yin L."/>
            <person name="Li B."/>
            <person name="Zhang Y."/>
            <person name="Zhang S."/>
            <person name="Jiang F."/>
            <person name="Zhang X."/>
            <person name="Ren Y."/>
            <person name="Wang B."/>
            <person name="Wang S."/>
            <person name="Lu Y."/>
            <person name="Wu K."/>
            <person name="Fan W."/>
            <person name="Wang G."/>
        </authorList>
    </citation>
    <scope>NUCLEOTIDE SEQUENCE</scope>
    <source>
        <strain evidence="3">12Hb</strain>
    </source>
</reference>
<gene>
    <name evidence="3" type="ORF">GE061_004517</name>
</gene>
<evidence type="ECO:0008006" key="5">
    <source>
        <dbReference type="Google" id="ProtNLM"/>
    </source>
</evidence>
<name>A0A8S9X0Y7_APOLU</name>
<feature type="domain" description="FIST C-domain" evidence="1">
    <location>
        <begin position="278"/>
        <end position="331"/>
    </location>
</feature>
<sequence length="369" mass="42437">SSRSEERIPKQAQQQGFTMEYGHYITQEYSILKNIFSCLTAKELKVCACVCRDWKKMAEKFIQHTVECYHKPNAAESWQEFNKLINPSLIFYLEIVKYGGRVDALRGLISKTYDIDNVPFYRMITAHPIFTPCLRGKMIYNPESVDMEKGQTLILFPQIPGLKINKFEFDKKYAVKPEQVEPLLSAKGVILLAETSSPCVTASNRIVHYLYFTGSKKKEVRSERPCLAGGLLAKTCRVDNEGKTIPSPVVAFTFEGDNVTIHSDINKTFEFEPFFKRLSENAGQIPNGAERFAFIFNCIGRFEYGDEELKLFRKYFPGVPYFGFWSYGEFCIPDSHARNMTDPKKIKIDRHIRYLNSACASYMIITITH</sequence>
<evidence type="ECO:0000313" key="4">
    <source>
        <dbReference type="Proteomes" id="UP000466442"/>
    </source>
</evidence>
<dbReference type="AlphaFoldDB" id="A0A8S9X0Y7"/>
<dbReference type="GO" id="GO:0032436">
    <property type="term" value="P:positive regulation of proteasomal ubiquitin-dependent protein catabolic process"/>
    <property type="evidence" value="ECO:0007669"/>
    <property type="project" value="TreeGrafter"/>
</dbReference>
<dbReference type="GO" id="GO:0000209">
    <property type="term" value="P:protein polyubiquitination"/>
    <property type="evidence" value="ECO:0007669"/>
    <property type="project" value="TreeGrafter"/>
</dbReference>
<evidence type="ECO:0000259" key="1">
    <source>
        <dbReference type="Pfam" id="PF10442"/>
    </source>
</evidence>
<organism evidence="3 4">
    <name type="scientific">Apolygus lucorum</name>
    <name type="common">Small green plant bug</name>
    <name type="synonym">Lygocoris lucorum</name>
    <dbReference type="NCBI Taxonomy" id="248454"/>
    <lineage>
        <taxon>Eukaryota</taxon>
        <taxon>Metazoa</taxon>
        <taxon>Ecdysozoa</taxon>
        <taxon>Arthropoda</taxon>
        <taxon>Hexapoda</taxon>
        <taxon>Insecta</taxon>
        <taxon>Pterygota</taxon>
        <taxon>Neoptera</taxon>
        <taxon>Paraneoptera</taxon>
        <taxon>Hemiptera</taxon>
        <taxon>Heteroptera</taxon>
        <taxon>Panheteroptera</taxon>
        <taxon>Cimicomorpha</taxon>
        <taxon>Miridae</taxon>
        <taxon>Mirini</taxon>
        <taxon>Apolygus</taxon>
    </lineage>
</organism>
<dbReference type="Gene3D" id="1.20.1280.50">
    <property type="match status" value="1"/>
</dbReference>
<dbReference type="Proteomes" id="UP000466442">
    <property type="component" value="Linkage Group LG12"/>
</dbReference>
<dbReference type="Pfam" id="PF10442">
    <property type="entry name" value="FIST_C"/>
    <property type="match status" value="1"/>
</dbReference>
<feature type="non-terminal residue" evidence="3">
    <location>
        <position position="1"/>
    </location>
</feature>
<dbReference type="SUPFAM" id="SSF81383">
    <property type="entry name" value="F-box domain"/>
    <property type="match status" value="1"/>
</dbReference>
<proteinExistence type="predicted"/>
<dbReference type="InterPro" id="IPR001810">
    <property type="entry name" value="F-box_dom"/>
</dbReference>
<dbReference type="Pfam" id="PF12937">
    <property type="entry name" value="F-box-like"/>
    <property type="match status" value="1"/>
</dbReference>
<dbReference type="InterPro" id="IPR019494">
    <property type="entry name" value="FIST_C"/>
</dbReference>
<dbReference type="InterPro" id="IPR036047">
    <property type="entry name" value="F-box-like_dom_sf"/>
</dbReference>
<dbReference type="PANTHER" id="PTHR14939">
    <property type="entry name" value="F-BOX ONLY PROTEIN 22"/>
    <property type="match status" value="1"/>
</dbReference>
<accession>A0A8S9X0Y7</accession>
<dbReference type="EMBL" id="WIXP02000012">
    <property type="protein sequence ID" value="KAF6202119.1"/>
    <property type="molecule type" value="Genomic_DNA"/>
</dbReference>
<dbReference type="OrthoDB" id="199913at2759"/>
<evidence type="ECO:0000259" key="2">
    <source>
        <dbReference type="Pfam" id="PF12937"/>
    </source>
</evidence>
<dbReference type="PANTHER" id="PTHR14939:SF5">
    <property type="entry name" value="F-BOX ONLY PROTEIN 22"/>
    <property type="match status" value="1"/>
</dbReference>
<keyword evidence="4" id="KW-1185">Reference proteome</keyword>
<feature type="domain" description="F-box" evidence="2">
    <location>
        <begin position="31"/>
        <end position="59"/>
    </location>
</feature>
<protein>
    <recommendedName>
        <fullName evidence="5">F-box domain-containing protein</fullName>
    </recommendedName>
</protein>